<name>A0A4Q9V091_9ACTO</name>
<feature type="region of interest" description="Disordered" evidence="1">
    <location>
        <begin position="181"/>
        <end position="208"/>
    </location>
</feature>
<protein>
    <submittedName>
        <fullName evidence="2">Uncharacterized protein</fullName>
    </submittedName>
</protein>
<sequence length="208" mass="21578">MSSRKRIVVLTPFDKPEVVAAILALHKVDAHVLQTRSGVIVTRDVPVPTFDDWDIAELLGGEPELGADVASEHAAGVQSQDAAQDPNEPTAIAAQLSRMAPGYGVVLISAELGDDVGGEPGVSGLVTARRVIDQKLGDEIAPGLLLNSLDPIIEQIILGAAPVAELKGALHTSELPSELQNQFFGNDRTGNDGAGDDHAGTGRTGGDN</sequence>
<comment type="caution">
    <text evidence="2">The sequence shown here is derived from an EMBL/GenBank/DDBJ whole genome shotgun (WGS) entry which is preliminary data.</text>
</comment>
<dbReference type="RefSeq" id="WP_131280415.1">
    <property type="nucleotide sequence ID" value="NZ_JBHSLR010000009.1"/>
</dbReference>
<gene>
    <name evidence="2" type="ORF">EZJ44_03925</name>
</gene>
<dbReference type="Proteomes" id="UP000293036">
    <property type="component" value="Unassembled WGS sequence"/>
</dbReference>
<reference evidence="2 3" key="1">
    <citation type="submission" date="2019-02" db="EMBL/GenBank/DDBJ databases">
        <title>Arcanobacterium bovis sp. nov., isolated from the milk of a cow with mastitis.</title>
        <authorList>
            <person name="Sammra O."/>
            <person name="Foster G."/>
            <person name="Hassan A."/>
            <person name="Alssahen M."/>
            <person name="Laemmler C."/>
            <person name="Borowiak M."/>
            <person name="Malorny B."/>
            <person name="Abdulmawjood A."/>
        </authorList>
    </citation>
    <scope>NUCLEOTIDE SEQUENCE [LARGE SCALE GENOMIC DNA]</scope>
    <source>
        <strain evidence="2 3">C605018/01/1</strain>
    </source>
</reference>
<evidence type="ECO:0000256" key="1">
    <source>
        <dbReference type="SAM" id="MobiDB-lite"/>
    </source>
</evidence>
<accession>A0A4Q9V091</accession>
<dbReference type="EMBL" id="SJDT01000003">
    <property type="protein sequence ID" value="TBW21996.1"/>
    <property type="molecule type" value="Genomic_DNA"/>
</dbReference>
<keyword evidence="3" id="KW-1185">Reference proteome</keyword>
<proteinExistence type="predicted"/>
<dbReference type="OrthoDB" id="3267923at2"/>
<evidence type="ECO:0000313" key="3">
    <source>
        <dbReference type="Proteomes" id="UP000293036"/>
    </source>
</evidence>
<evidence type="ECO:0000313" key="2">
    <source>
        <dbReference type="EMBL" id="TBW21996.1"/>
    </source>
</evidence>
<dbReference type="AlphaFoldDB" id="A0A4Q9V091"/>
<organism evidence="2 3">
    <name type="scientific">Arcanobacterium bovis</name>
    <dbReference type="NCBI Taxonomy" id="2529275"/>
    <lineage>
        <taxon>Bacteria</taxon>
        <taxon>Bacillati</taxon>
        <taxon>Actinomycetota</taxon>
        <taxon>Actinomycetes</taxon>
        <taxon>Actinomycetales</taxon>
        <taxon>Actinomycetaceae</taxon>
        <taxon>Arcanobacterium</taxon>
    </lineage>
</organism>